<accession>A0A453PC47</accession>
<protein>
    <submittedName>
        <fullName evidence="2">Uncharacterized protein</fullName>
    </submittedName>
</protein>
<reference evidence="3" key="2">
    <citation type="journal article" date="2017" name="Nat. Plants">
        <title>The Aegilops tauschii genome reveals multiple impacts of transposons.</title>
        <authorList>
            <person name="Zhao G."/>
            <person name="Zou C."/>
            <person name="Li K."/>
            <person name="Wang K."/>
            <person name="Li T."/>
            <person name="Gao L."/>
            <person name="Zhang X."/>
            <person name="Wang H."/>
            <person name="Yang Z."/>
            <person name="Liu X."/>
            <person name="Jiang W."/>
            <person name="Mao L."/>
            <person name="Kong X."/>
            <person name="Jiao Y."/>
            <person name="Jia J."/>
        </authorList>
    </citation>
    <scope>NUCLEOTIDE SEQUENCE [LARGE SCALE GENOMIC DNA]</scope>
    <source>
        <strain evidence="3">cv. AL8/78</strain>
    </source>
</reference>
<proteinExistence type="predicted"/>
<reference evidence="2" key="5">
    <citation type="journal article" date="2021" name="G3 (Bethesda)">
        <title>Aegilops tauschii genome assembly Aet v5.0 features greater sequence contiguity and improved annotation.</title>
        <authorList>
            <person name="Wang L."/>
            <person name="Zhu T."/>
            <person name="Rodriguez J.C."/>
            <person name="Deal K.R."/>
            <person name="Dubcovsky J."/>
            <person name="McGuire P.E."/>
            <person name="Lux T."/>
            <person name="Spannagl M."/>
            <person name="Mayer K.F.X."/>
            <person name="Baldrich P."/>
            <person name="Meyers B.C."/>
            <person name="Huo N."/>
            <person name="Gu Y.Q."/>
            <person name="Zhou H."/>
            <person name="Devos K.M."/>
            <person name="Bennetzen J.L."/>
            <person name="Unver T."/>
            <person name="Budak H."/>
            <person name="Gulick P.J."/>
            <person name="Galiba G."/>
            <person name="Kalapos B."/>
            <person name="Nelson D.R."/>
            <person name="Li P."/>
            <person name="You F.M."/>
            <person name="Luo M.C."/>
            <person name="Dvorak J."/>
        </authorList>
    </citation>
    <scope>NUCLEOTIDE SEQUENCE [LARGE SCALE GENOMIC DNA]</scope>
    <source>
        <strain evidence="2">cv. AL8/78</strain>
    </source>
</reference>
<reference evidence="2" key="3">
    <citation type="journal article" date="2017" name="Nature">
        <title>Genome sequence of the progenitor of the wheat D genome Aegilops tauschii.</title>
        <authorList>
            <person name="Luo M.C."/>
            <person name="Gu Y.Q."/>
            <person name="Puiu D."/>
            <person name="Wang H."/>
            <person name="Twardziok S.O."/>
            <person name="Deal K.R."/>
            <person name="Huo N."/>
            <person name="Zhu T."/>
            <person name="Wang L."/>
            <person name="Wang Y."/>
            <person name="McGuire P.E."/>
            <person name="Liu S."/>
            <person name="Long H."/>
            <person name="Ramasamy R.K."/>
            <person name="Rodriguez J.C."/>
            <person name="Van S.L."/>
            <person name="Yuan L."/>
            <person name="Wang Z."/>
            <person name="Xia Z."/>
            <person name="Xiao L."/>
            <person name="Anderson O.D."/>
            <person name="Ouyang S."/>
            <person name="Liang Y."/>
            <person name="Zimin A.V."/>
            <person name="Pertea G."/>
            <person name="Qi P."/>
            <person name="Bennetzen J.L."/>
            <person name="Dai X."/>
            <person name="Dawson M.W."/>
            <person name="Muller H.G."/>
            <person name="Kugler K."/>
            <person name="Rivarola-Duarte L."/>
            <person name="Spannagl M."/>
            <person name="Mayer K.F.X."/>
            <person name="Lu F.H."/>
            <person name="Bevan M.W."/>
            <person name="Leroy P."/>
            <person name="Li P."/>
            <person name="You F.M."/>
            <person name="Sun Q."/>
            <person name="Liu Z."/>
            <person name="Lyons E."/>
            <person name="Wicker T."/>
            <person name="Salzberg S.L."/>
            <person name="Devos K.M."/>
            <person name="Dvorak J."/>
        </authorList>
    </citation>
    <scope>NUCLEOTIDE SEQUENCE [LARGE SCALE GENOMIC DNA]</scope>
    <source>
        <strain evidence="2">cv. AL8/78</strain>
    </source>
</reference>
<evidence type="ECO:0000313" key="2">
    <source>
        <dbReference type="EnsemblPlants" id="AET6Gv20685100.30"/>
    </source>
</evidence>
<name>A0A453PC47_AEGTS</name>
<dbReference type="EnsemblPlants" id="AET6Gv20685100.30">
    <property type="protein sequence ID" value="AET6Gv20685100.30"/>
    <property type="gene ID" value="AET6Gv20685100"/>
</dbReference>
<reference evidence="2" key="4">
    <citation type="submission" date="2019-03" db="UniProtKB">
        <authorList>
            <consortium name="EnsemblPlants"/>
        </authorList>
    </citation>
    <scope>IDENTIFICATION</scope>
</reference>
<evidence type="ECO:0000256" key="1">
    <source>
        <dbReference type="SAM" id="Phobius"/>
    </source>
</evidence>
<dbReference type="Gramene" id="AET6Gv20685100.30">
    <property type="protein sequence ID" value="AET6Gv20685100.30"/>
    <property type="gene ID" value="AET6Gv20685100"/>
</dbReference>
<feature type="transmembrane region" description="Helical" evidence="1">
    <location>
        <begin position="37"/>
        <end position="58"/>
    </location>
</feature>
<dbReference type="Proteomes" id="UP000015105">
    <property type="component" value="Chromosome 6D"/>
</dbReference>
<sequence>LVHTVITNCTCIGIQSQIQKQENIFLHKNILALQYRAASRIITGLLIFFLPELCYRLFKHRIRNKWLGSNHAKTVVSCRCSEFSDSRVHRSYQWYHALGVLTEESVDDHNLHRLAGNPSQD</sequence>
<keyword evidence="1" id="KW-1133">Transmembrane helix</keyword>
<organism evidence="2 3">
    <name type="scientific">Aegilops tauschii subsp. strangulata</name>
    <name type="common">Goatgrass</name>
    <dbReference type="NCBI Taxonomy" id="200361"/>
    <lineage>
        <taxon>Eukaryota</taxon>
        <taxon>Viridiplantae</taxon>
        <taxon>Streptophyta</taxon>
        <taxon>Embryophyta</taxon>
        <taxon>Tracheophyta</taxon>
        <taxon>Spermatophyta</taxon>
        <taxon>Magnoliopsida</taxon>
        <taxon>Liliopsida</taxon>
        <taxon>Poales</taxon>
        <taxon>Poaceae</taxon>
        <taxon>BOP clade</taxon>
        <taxon>Pooideae</taxon>
        <taxon>Triticodae</taxon>
        <taxon>Triticeae</taxon>
        <taxon>Triticinae</taxon>
        <taxon>Aegilops</taxon>
    </lineage>
</organism>
<keyword evidence="1" id="KW-0812">Transmembrane</keyword>
<keyword evidence="3" id="KW-1185">Reference proteome</keyword>
<reference evidence="3" key="1">
    <citation type="journal article" date="2014" name="Science">
        <title>Ancient hybridizations among the ancestral genomes of bread wheat.</title>
        <authorList>
            <consortium name="International Wheat Genome Sequencing Consortium,"/>
            <person name="Marcussen T."/>
            <person name="Sandve S.R."/>
            <person name="Heier L."/>
            <person name="Spannagl M."/>
            <person name="Pfeifer M."/>
            <person name="Jakobsen K.S."/>
            <person name="Wulff B.B."/>
            <person name="Steuernagel B."/>
            <person name="Mayer K.F."/>
            <person name="Olsen O.A."/>
        </authorList>
    </citation>
    <scope>NUCLEOTIDE SEQUENCE [LARGE SCALE GENOMIC DNA]</scope>
    <source>
        <strain evidence="3">cv. AL8/78</strain>
    </source>
</reference>
<dbReference type="AlphaFoldDB" id="A0A453PC47"/>
<evidence type="ECO:0000313" key="3">
    <source>
        <dbReference type="Proteomes" id="UP000015105"/>
    </source>
</evidence>
<keyword evidence="1" id="KW-0472">Membrane</keyword>